<keyword evidence="7" id="KW-1185">Reference proteome</keyword>
<dbReference type="Proteomes" id="UP001500021">
    <property type="component" value="Unassembled WGS sequence"/>
</dbReference>
<dbReference type="InterPro" id="IPR036388">
    <property type="entry name" value="WH-like_DNA-bd_sf"/>
</dbReference>
<protein>
    <submittedName>
        <fullName evidence="6">LysR family transcriptional regulator ArgP</fullName>
    </submittedName>
</protein>
<dbReference type="NCBIfam" id="TIGR03298">
    <property type="entry name" value="argP"/>
    <property type="match status" value="1"/>
</dbReference>
<sequence>MSSFDYKLLAALTDVIELQSFELAAKKLFVSQSAISQRIKSLEEYIGQPVLIRSQPIELTAAGEQLVNHFKKVKQLENELAPVLSPDKPLKPLKVSLAVNADSIATWFIQAITPVLKNNRVELNLMIEHEERTLDKLRTGEAIGAVSVIEKPLKGYRSFRLGKMEYCLVANTHFKNKYFKKGVNTESLKMAPAISYDHKDDMHVRFIAKHFKLAASEYYCHSVRSSEAFVELAKQGVAYCLLPKLQIANELASGELINLLPDNELIETLYWHSWVLVKGINKSISQQIVKVGQQQLAS</sequence>
<evidence type="ECO:0000256" key="1">
    <source>
        <dbReference type="ARBA" id="ARBA00009437"/>
    </source>
</evidence>
<accession>A0ABN1L4T3</accession>
<gene>
    <name evidence="6" type="ORF">GCM10009111_10410</name>
</gene>
<dbReference type="PRINTS" id="PR00039">
    <property type="entry name" value="HTHLYSR"/>
</dbReference>
<dbReference type="Pfam" id="PF03466">
    <property type="entry name" value="LysR_substrate"/>
    <property type="match status" value="1"/>
</dbReference>
<dbReference type="NCBIfam" id="NF009888">
    <property type="entry name" value="PRK13348.1"/>
    <property type="match status" value="1"/>
</dbReference>
<dbReference type="InterPro" id="IPR000847">
    <property type="entry name" value="LysR_HTH_N"/>
</dbReference>
<dbReference type="PANTHER" id="PTHR30579:SF2">
    <property type="entry name" value="HTH-TYPE TRANSCRIPTIONAL REGULATOR ARGP"/>
    <property type="match status" value="1"/>
</dbReference>
<dbReference type="RefSeq" id="WP_343815811.1">
    <property type="nucleotide sequence ID" value="NZ_BAAAFA010000003.1"/>
</dbReference>
<dbReference type="SUPFAM" id="SSF46785">
    <property type="entry name" value="Winged helix' DNA-binding domain"/>
    <property type="match status" value="1"/>
</dbReference>
<keyword evidence="4" id="KW-0804">Transcription</keyword>
<comment type="similarity">
    <text evidence="1">Belongs to the LysR transcriptional regulatory family.</text>
</comment>
<evidence type="ECO:0000313" key="7">
    <source>
        <dbReference type="Proteomes" id="UP001500021"/>
    </source>
</evidence>
<dbReference type="Gene3D" id="1.10.10.10">
    <property type="entry name" value="Winged helix-like DNA-binding domain superfamily/Winged helix DNA-binding domain"/>
    <property type="match status" value="1"/>
</dbReference>
<dbReference type="SUPFAM" id="SSF53850">
    <property type="entry name" value="Periplasmic binding protein-like II"/>
    <property type="match status" value="1"/>
</dbReference>
<evidence type="ECO:0000259" key="5">
    <source>
        <dbReference type="PROSITE" id="PS50931"/>
    </source>
</evidence>
<dbReference type="InterPro" id="IPR036390">
    <property type="entry name" value="WH_DNA-bd_sf"/>
</dbReference>
<evidence type="ECO:0000256" key="3">
    <source>
        <dbReference type="ARBA" id="ARBA00023125"/>
    </source>
</evidence>
<dbReference type="Gene3D" id="3.40.190.290">
    <property type="match status" value="1"/>
</dbReference>
<dbReference type="PANTHER" id="PTHR30579">
    <property type="entry name" value="TRANSCRIPTIONAL REGULATOR"/>
    <property type="match status" value="1"/>
</dbReference>
<evidence type="ECO:0000313" key="6">
    <source>
        <dbReference type="EMBL" id="GAA0814082.1"/>
    </source>
</evidence>
<proteinExistence type="inferred from homology"/>
<dbReference type="CDD" id="cd08428">
    <property type="entry name" value="PBP2_IciA_ArgP"/>
    <property type="match status" value="1"/>
</dbReference>
<reference evidence="6 7" key="1">
    <citation type="journal article" date="2019" name="Int. J. Syst. Evol. Microbiol.">
        <title>The Global Catalogue of Microorganisms (GCM) 10K type strain sequencing project: providing services to taxonomists for standard genome sequencing and annotation.</title>
        <authorList>
            <consortium name="The Broad Institute Genomics Platform"/>
            <consortium name="The Broad Institute Genome Sequencing Center for Infectious Disease"/>
            <person name="Wu L."/>
            <person name="Ma J."/>
        </authorList>
    </citation>
    <scope>NUCLEOTIDE SEQUENCE [LARGE SCALE GENOMIC DNA]</scope>
    <source>
        <strain evidence="6 7">JCM 15608</strain>
    </source>
</reference>
<keyword evidence="2" id="KW-0805">Transcription regulation</keyword>
<comment type="caution">
    <text evidence="6">The sequence shown here is derived from an EMBL/GenBank/DDBJ whole genome shotgun (WGS) entry which is preliminary data.</text>
</comment>
<dbReference type="Pfam" id="PF00126">
    <property type="entry name" value="HTH_1"/>
    <property type="match status" value="1"/>
</dbReference>
<dbReference type="InterPro" id="IPR017685">
    <property type="entry name" value="ArgP"/>
</dbReference>
<evidence type="ECO:0000256" key="2">
    <source>
        <dbReference type="ARBA" id="ARBA00023015"/>
    </source>
</evidence>
<dbReference type="PROSITE" id="PS50931">
    <property type="entry name" value="HTH_LYSR"/>
    <property type="match status" value="1"/>
</dbReference>
<dbReference type="InterPro" id="IPR005119">
    <property type="entry name" value="LysR_subst-bd"/>
</dbReference>
<dbReference type="EMBL" id="BAAAFA010000003">
    <property type="protein sequence ID" value="GAA0814082.1"/>
    <property type="molecule type" value="Genomic_DNA"/>
</dbReference>
<dbReference type="NCBIfam" id="NF002964">
    <property type="entry name" value="PRK03635.1"/>
    <property type="match status" value="1"/>
</dbReference>
<evidence type="ECO:0000256" key="4">
    <source>
        <dbReference type="ARBA" id="ARBA00023163"/>
    </source>
</evidence>
<organism evidence="6 7">
    <name type="scientific">Colwellia asteriadis</name>
    <dbReference type="NCBI Taxonomy" id="517723"/>
    <lineage>
        <taxon>Bacteria</taxon>
        <taxon>Pseudomonadati</taxon>
        <taxon>Pseudomonadota</taxon>
        <taxon>Gammaproteobacteria</taxon>
        <taxon>Alteromonadales</taxon>
        <taxon>Colwelliaceae</taxon>
        <taxon>Colwellia</taxon>
    </lineage>
</organism>
<keyword evidence="3" id="KW-0238">DNA-binding</keyword>
<dbReference type="InterPro" id="IPR050176">
    <property type="entry name" value="LTTR"/>
</dbReference>
<name>A0ABN1L4T3_9GAMM</name>
<feature type="domain" description="HTH lysR-type" evidence="5">
    <location>
        <begin position="4"/>
        <end position="60"/>
    </location>
</feature>